<dbReference type="EMBL" id="JASZZN010000003">
    <property type="protein sequence ID" value="MDM4014841.1"/>
    <property type="molecule type" value="Genomic_DNA"/>
</dbReference>
<dbReference type="InterPro" id="IPR018247">
    <property type="entry name" value="EF_Hand_1_Ca_BS"/>
</dbReference>
<dbReference type="Gene3D" id="1.10.1330.10">
    <property type="entry name" value="Dockerin domain"/>
    <property type="match status" value="1"/>
</dbReference>
<feature type="compositionally biased region" description="Polar residues" evidence="1">
    <location>
        <begin position="30"/>
        <end position="41"/>
    </location>
</feature>
<reference evidence="2 3" key="1">
    <citation type="submission" date="2023-06" db="EMBL/GenBank/DDBJ databases">
        <title>Roseiconus lacunae JC819 isolated from Gulf of Mannar region, Tamil Nadu.</title>
        <authorList>
            <person name="Pk S."/>
            <person name="Ch S."/>
            <person name="Ch V.R."/>
        </authorList>
    </citation>
    <scope>NUCLEOTIDE SEQUENCE [LARGE SCALE GENOMIC DNA]</scope>
    <source>
        <strain evidence="2 3">JC819</strain>
    </source>
</reference>
<dbReference type="InterPro" id="IPR036439">
    <property type="entry name" value="Dockerin_dom_sf"/>
</dbReference>
<evidence type="ECO:0008006" key="4">
    <source>
        <dbReference type="Google" id="ProtNLM"/>
    </source>
</evidence>
<proteinExistence type="predicted"/>
<comment type="caution">
    <text evidence="2">The sequence shown here is derived from an EMBL/GenBank/DDBJ whole genome shotgun (WGS) entry which is preliminary data.</text>
</comment>
<accession>A0ABT7PEE0</accession>
<evidence type="ECO:0000313" key="2">
    <source>
        <dbReference type="EMBL" id="MDM4014841.1"/>
    </source>
</evidence>
<gene>
    <name evidence="2" type="ORF">QTN89_05320</name>
</gene>
<feature type="compositionally biased region" description="Polar residues" evidence="1">
    <location>
        <begin position="1"/>
        <end position="10"/>
    </location>
</feature>
<sequence length="409" mass="43383">MSGQTVSAQDVTGEDDFGTSFSGGTPTGGNQTFTSRTISPDNQSNFGFSGAPGVFPTSFFDYFGISDRRINFDVADDSASSFPPDDFGFAGASGSADDFLNFFVLSDLTNPANPSGLGQVTWQFDTSAPVDPSQPYDVHRISVDMIAYGDFEADDNLVWSAGVATPPSAPALVPYLEFGLTAAQDAANILYGVTMDGGSTYERSFTPFFEVDEWNCLLANGAGSVCPATGGTVFFHPLDNGGPGDDGVAFNGFILEPIASDPNNVERAYEVTNANGTFTELEREAYKDPLIEQLQGSFAQLDNEKQTFTFVVKEAGDVLTLEMLATQNSTKEVIAFDNLLVESAVLGDANGDGVLNNFDINPFGLALLDPAGFAASFPNVDANFVLDFDCDGSLNNLDINPFANKLLGN</sequence>
<feature type="region of interest" description="Disordered" evidence="1">
    <location>
        <begin position="1"/>
        <end position="41"/>
    </location>
</feature>
<evidence type="ECO:0000313" key="3">
    <source>
        <dbReference type="Proteomes" id="UP001239462"/>
    </source>
</evidence>
<dbReference type="RefSeq" id="WP_149496784.1">
    <property type="nucleotide sequence ID" value="NZ_JASZZN010000003.1"/>
</dbReference>
<name>A0ABT7PEE0_9BACT</name>
<organism evidence="2 3">
    <name type="scientific">Roseiconus lacunae</name>
    <dbReference type="NCBI Taxonomy" id="2605694"/>
    <lineage>
        <taxon>Bacteria</taxon>
        <taxon>Pseudomonadati</taxon>
        <taxon>Planctomycetota</taxon>
        <taxon>Planctomycetia</taxon>
        <taxon>Pirellulales</taxon>
        <taxon>Pirellulaceae</taxon>
        <taxon>Roseiconus</taxon>
    </lineage>
</organism>
<evidence type="ECO:0000256" key="1">
    <source>
        <dbReference type="SAM" id="MobiDB-lite"/>
    </source>
</evidence>
<keyword evidence="3" id="KW-1185">Reference proteome</keyword>
<protein>
    <recommendedName>
        <fullName evidence="4">PEP-CTERM sorting domain-containing protein</fullName>
    </recommendedName>
</protein>
<dbReference type="Proteomes" id="UP001239462">
    <property type="component" value="Unassembled WGS sequence"/>
</dbReference>
<dbReference type="PROSITE" id="PS00018">
    <property type="entry name" value="EF_HAND_1"/>
    <property type="match status" value="1"/>
</dbReference>